<evidence type="ECO:0000256" key="11">
    <source>
        <dbReference type="ARBA" id="ARBA00023012"/>
    </source>
</evidence>
<dbReference type="Pfam" id="PF02743">
    <property type="entry name" value="dCache_1"/>
    <property type="match status" value="1"/>
</dbReference>
<sequence length="787" mass="82588">MERAIRGDCPMKRLGLNQVLTLAVLASLFCGIAGIIGYTAKSTYDISLHLEQEALERTAKNLGNILELYISSAEDQVESLASQPTVVNALSGSPEAAQTMLRQFIANADNLFSALIIDTSGKPVAGALKSGEGLAASYADREYYKAIMAGQQSYVTKSILKGKTSGTLLFVAAHAVKDAAGKTVGMVIVSPIWENFTKRYLDPVRFGESGYAYMLDGQGVVIAHAKDKSMVLSAPADKTISDRALALKNGIMAYMFKGEGKFMAVAEVPATGWLVCMTASESEMAALASGQRSVLLVIGAAVLALVAGLIIIFNKIVVLSPLAAIAAYAAAVAGGDLKAVLSGRFRFELAGLAHNLERMVAELKNKLGFAQGVMEGIPAPCGIVGPDCNMLWANKQICDLLEKTAPPETFFGQKSGQFYLNDASRETCSDRALAERRAIAAHNEFTAPSGKKLRIDVITTPFYDMDGNLLGSISFWNDQTERYLQQERIAAQNALMADTADAASNTADRMASAAEELSAQIEQANQGAQEQNHRVQETVTAVEQMNATILEVARNAGETAGNAAAARDKAREGASLVVDVVAAVDKVRLAADKLKTNMHGLGEQAQGIGAVLGVISDIADQTNLLALNAAIEAARAGEAGRGFAVVADEVRKLAEKTMHATKEVGQAITGIQRGTADTVTMVEQASSAVEQATALAKRSGDALGEIVAVVETAGDQVRAIATAAEEQSATSEEINRAVEAISRIASETAEAMGQSAQAVTELAAQAHELNTLVADIKGGSGQAALTA</sequence>
<evidence type="ECO:0000256" key="14">
    <source>
        <dbReference type="ARBA" id="ARBA00029447"/>
    </source>
</evidence>
<feature type="transmembrane region" description="Helical" evidence="17">
    <location>
        <begin position="20"/>
        <end position="40"/>
    </location>
</feature>
<dbReference type="CDD" id="cd11386">
    <property type="entry name" value="MCP_signal"/>
    <property type="match status" value="1"/>
</dbReference>
<evidence type="ECO:0000256" key="1">
    <source>
        <dbReference type="ARBA" id="ARBA00004651"/>
    </source>
</evidence>
<evidence type="ECO:0000256" key="3">
    <source>
        <dbReference type="ARBA" id="ARBA00022500"/>
    </source>
</evidence>
<keyword evidence="10 17" id="KW-1133">Transmembrane helix</keyword>
<dbReference type="GO" id="GO:0005524">
    <property type="term" value="F:ATP binding"/>
    <property type="evidence" value="ECO:0007669"/>
    <property type="project" value="UniProtKB-KW"/>
</dbReference>
<dbReference type="PROSITE" id="PS50885">
    <property type="entry name" value="HAMP"/>
    <property type="match status" value="1"/>
</dbReference>
<dbReference type="GO" id="GO:0004888">
    <property type="term" value="F:transmembrane signaling receptor activity"/>
    <property type="evidence" value="ECO:0007669"/>
    <property type="project" value="InterPro"/>
</dbReference>
<dbReference type="Pfam" id="PF00015">
    <property type="entry name" value="MCPsignal"/>
    <property type="match status" value="1"/>
</dbReference>
<dbReference type="CDD" id="cd12912">
    <property type="entry name" value="PDC2_MCP_like"/>
    <property type="match status" value="1"/>
</dbReference>
<dbReference type="PANTHER" id="PTHR32089">
    <property type="entry name" value="METHYL-ACCEPTING CHEMOTAXIS PROTEIN MCPB"/>
    <property type="match status" value="1"/>
</dbReference>
<evidence type="ECO:0000256" key="4">
    <source>
        <dbReference type="ARBA" id="ARBA00022553"/>
    </source>
</evidence>
<evidence type="ECO:0000256" key="2">
    <source>
        <dbReference type="ARBA" id="ARBA00022475"/>
    </source>
</evidence>
<keyword evidence="12 17" id="KW-0472">Membrane</keyword>
<keyword evidence="5" id="KW-0808">Transferase</keyword>
<evidence type="ECO:0000256" key="12">
    <source>
        <dbReference type="ARBA" id="ARBA00023136"/>
    </source>
</evidence>
<evidence type="ECO:0000256" key="10">
    <source>
        <dbReference type="ARBA" id="ARBA00022989"/>
    </source>
</evidence>
<evidence type="ECO:0000256" key="8">
    <source>
        <dbReference type="ARBA" id="ARBA00022777"/>
    </source>
</evidence>
<dbReference type="InterPro" id="IPR033479">
    <property type="entry name" value="dCache_1"/>
</dbReference>
<evidence type="ECO:0000259" key="18">
    <source>
        <dbReference type="PROSITE" id="PS50111"/>
    </source>
</evidence>
<evidence type="ECO:0000256" key="15">
    <source>
        <dbReference type="PROSITE-ProRule" id="PRU00284"/>
    </source>
</evidence>
<accession>C4XPI8</accession>
<dbReference type="Gene3D" id="6.10.340.10">
    <property type="match status" value="1"/>
</dbReference>
<dbReference type="InterPro" id="IPR004090">
    <property type="entry name" value="Chemotax_Me-accpt_rcpt"/>
</dbReference>
<dbReference type="InterPro" id="IPR000014">
    <property type="entry name" value="PAS"/>
</dbReference>
<keyword evidence="21" id="KW-1185">Reference proteome</keyword>
<dbReference type="SUPFAM" id="SSF103190">
    <property type="entry name" value="Sensory domain-like"/>
    <property type="match status" value="1"/>
</dbReference>
<dbReference type="PANTHER" id="PTHR32089:SF112">
    <property type="entry name" value="LYSOZYME-LIKE PROTEIN-RELATED"/>
    <property type="match status" value="1"/>
</dbReference>
<dbReference type="GO" id="GO:0000160">
    <property type="term" value="P:phosphorelay signal transduction system"/>
    <property type="evidence" value="ECO:0007669"/>
    <property type="project" value="UniProtKB-KW"/>
</dbReference>
<dbReference type="Pfam" id="PF13426">
    <property type="entry name" value="PAS_9"/>
    <property type="match status" value="1"/>
</dbReference>
<comment type="subcellular location">
    <subcellularLocation>
        <location evidence="1">Cell membrane</location>
        <topology evidence="1">Multi-pass membrane protein</topology>
    </subcellularLocation>
</comment>
<feature type="transmembrane region" description="Helical" evidence="17">
    <location>
        <begin position="294"/>
        <end position="313"/>
    </location>
</feature>
<dbReference type="SMART" id="SM00283">
    <property type="entry name" value="MA"/>
    <property type="match status" value="1"/>
</dbReference>
<dbReference type="Gene3D" id="1.10.287.950">
    <property type="entry name" value="Methyl-accepting chemotaxis protein"/>
    <property type="match status" value="1"/>
</dbReference>
<organism evidence="20 21">
    <name type="scientific">Solidesulfovibrio magneticus (strain ATCC 700980 / DSM 13731 / RS-1)</name>
    <name type="common">Desulfovibrio magneticus</name>
    <dbReference type="NCBI Taxonomy" id="573370"/>
    <lineage>
        <taxon>Bacteria</taxon>
        <taxon>Pseudomonadati</taxon>
        <taxon>Thermodesulfobacteriota</taxon>
        <taxon>Desulfovibrionia</taxon>
        <taxon>Desulfovibrionales</taxon>
        <taxon>Desulfovibrionaceae</taxon>
        <taxon>Solidesulfovibrio</taxon>
    </lineage>
</organism>
<dbReference type="PROSITE" id="PS50111">
    <property type="entry name" value="CHEMOTAXIS_TRANSDUC_2"/>
    <property type="match status" value="1"/>
</dbReference>
<keyword evidence="2" id="KW-1003">Cell membrane</keyword>
<keyword evidence="4" id="KW-0597">Phosphoprotein</keyword>
<keyword evidence="9" id="KW-0067">ATP-binding</keyword>
<dbReference type="Gene3D" id="3.30.450.20">
    <property type="entry name" value="PAS domain"/>
    <property type="match status" value="2"/>
</dbReference>
<gene>
    <name evidence="20" type="ordered locus">DMR_16780</name>
</gene>
<name>C4XPI8_SOLM1</name>
<dbReference type="AlphaFoldDB" id="C4XPI8"/>
<dbReference type="HOGENOM" id="CLU_000445_107_19_7"/>
<keyword evidence="6 17" id="KW-0812">Transmembrane</keyword>
<dbReference type="GO" id="GO:0006935">
    <property type="term" value="P:chemotaxis"/>
    <property type="evidence" value="ECO:0007669"/>
    <property type="project" value="UniProtKB-KW"/>
</dbReference>
<dbReference type="Proteomes" id="UP000009071">
    <property type="component" value="Chromosome"/>
</dbReference>
<dbReference type="CDD" id="cd12914">
    <property type="entry name" value="PDC1_DGC_like"/>
    <property type="match status" value="1"/>
</dbReference>
<dbReference type="InterPro" id="IPR004089">
    <property type="entry name" value="MCPsignal_dom"/>
</dbReference>
<dbReference type="EMBL" id="AP010904">
    <property type="protein sequence ID" value="BAH75169.1"/>
    <property type="molecule type" value="Genomic_DNA"/>
</dbReference>
<evidence type="ECO:0000259" key="19">
    <source>
        <dbReference type="PROSITE" id="PS50885"/>
    </source>
</evidence>
<feature type="domain" description="Methyl-accepting transducer" evidence="18">
    <location>
        <begin position="506"/>
        <end position="742"/>
    </location>
</feature>
<evidence type="ECO:0000256" key="16">
    <source>
        <dbReference type="SAM" id="Coils"/>
    </source>
</evidence>
<dbReference type="InterPro" id="IPR035965">
    <property type="entry name" value="PAS-like_dom_sf"/>
</dbReference>
<evidence type="ECO:0000256" key="17">
    <source>
        <dbReference type="SAM" id="Phobius"/>
    </source>
</evidence>
<dbReference type="SUPFAM" id="SSF55785">
    <property type="entry name" value="PYP-like sensor domain (PAS domain)"/>
    <property type="match status" value="1"/>
</dbReference>
<feature type="coiled-coil region" evidence="16">
    <location>
        <begin position="507"/>
        <end position="538"/>
    </location>
</feature>
<dbReference type="SMART" id="SM00304">
    <property type="entry name" value="HAMP"/>
    <property type="match status" value="1"/>
</dbReference>
<dbReference type="eggNOG" id="COG0840">
    <property type="taxonomic scope" value="Bacteria"/>
</dbReference>
<protein>
    <submittedName>
        <fullName evidence="20">Methyl-accepting chemotaxis protein</fullName>
    </submittedName>
</protein>
<keyword evidence="7" id="KW-0547">Nucleotide-binding</keyword>
<evidence type="ECO:0000256" key="13">
    <source>
        <dbReference type="ARBA" id="ARBA00023224"/>
    </source>
</evidence>
<dbReference type="Pfam" id="PF00672">
    <property type="entry name" value="HAMP"/>
    <property type="match status" value="1"/>
</dbReference>
<dbReference type="GO" id="GO:0016301">
    <property type="term" value="F:kinase activity"/>
    <property type="evidence" value="ECO:0007669"/>
    <property type="project" value="UniProtKB-KW"/>
</dbReference>
<reference evidence="20 21" key="1">
    <citation type="journal article" date="2009" name="Genome Res.">
        <title>Whole genome sequence of Desulfovibrio magneticus strain RS-1 revealed common gene clusters in magnetotactic bacteria.</title>
        <authorList>
            <person name="Nakazawa H."/>
            <person name="Arakaki A."/>
            <person name="Narita-Yamada S."/>
            <person name="Yashiro I."/>
            <person name="Jinno K."/>
            <person name="Aoki N."/>
            <person name="Tsuruyama A."/>
            <person name="Okamura Y."/>
            <person name="Tanikawa S."/>
            <person name="Fujita N."/>
            <person name="Takeyama H."/>
            <person name="Matsunaga T."/>
        </authorList>
    </citation>
    <scope>NUCLEOTIDE SEQUENCE [LARGE SCALE GENOMIC DNA]</scope>
    <source>
        <strain evidence="21">ATCC 700980 / DSM 13731 / RS-1</strain>
    </source>
</reference>
<evidence type="ECO:0000256" key="5">
    <source>
        <dbReference type="ARBA" id="ARBA00022679"/>
    </source>
</evidence>
<comment type="similarity">
    <text evidence="14">Belongs to the methyl-accepting chemotaxis (MCP) protein family.</text>
</comment>
<evidence type="ECO:0000256" key="9">
    <source>
        <dbReference type="ARBA" id="ARBA00022840"/>
    </source>
</evidence>
<keyword evidence="13 15" id="KW-0807">Transducer</keyword>
<keyword evidence="11" id="KW-0902">Two-component regulatory system</keyword>
<keyword evidence="16" id="KW-0175">Coiled coil</keyword>
<evidence type="ECO:0000256" key="6">
    <source>
        <dbReference type="ARBA" id="ARBA00022692"/>
    </source>
</evidence>
<keyword evidence="8" id="KW-0418">Kinase</keyword>
<dbReference type="InterPro" id="IPR029151">
    <property type="entry name" value="Sensor-like_sf"/>
</dbReference>
<feature type="domain" description="HAMP" evidence="19">
    <location>
        <begin position="316"/>
        <end position="368"/>
    </location>
</feature>
<dbReference type="SUPFAM" id="SSF58104">
    <property type="entry name" value="Methyl-accepting chemotaxis protein (MCP) signaling domain"/>
    <property type="match status" value="1"/>
</dbReference>
<dbReference type="InterPro" id="IPR003660">
    <property type="entry name" value="HAMP_dom"/>
</dbReference>
<dbReference type="GO" id="GO:0005886">
    <property type="term" value="C:plasma membrane"/>
    <property type="evidence" value="ECO:0007669"/>
    <property type="project" value="UniProtKB-SubCell"/>
</dbReference>
<evidence type="ECO:0000256" key="7">
    <source>
        <dbReference type="ARBA" id="ARBA00022741"/>
    </source>
</evidence>
<keyword evidence="3" id="KW-0145">Chemotaxis</keyword>
<evidence type="ECO:0000313" key="20">
    <source>
        <dbReference type="EMBL" id="BAH75169.1"/>
    </source>
</evidence>
<evidence type="ECO:0000313" key="21">
    <source>
        <dbReference type="Proteomes" id="UP000009071"/>
    </source>
</evidence>
<proteinExistence type="inferred from homology"/>
<dbReference type="STRING" id="573370.DMR_16780"/>
<dbReference type="KEGG" id="dma:DMR_16780"/>
<dbReference type="PRINTS" id="PR00260">
    <property type="entry name" value="CHEMTRNSDUCR"/>
</dbReference>
<dbReference type="FunFam" id="1.10.287.950:FF:000001">
    <property type="entry name" value="Methyl-accepting chemotaxis sensory transducer"/>
    <property type="match status" value="1"/>
</dbReference>